<dbReference type="GO" id="GO:0016491">
    <property type="term" value="F:oxidoreductase activity"/>
    <property type="evidence" value="ECO:0007669"/>
    <property type="project" value="InterPro"/>
</dbReference>
<evidence type="ECO:0000313" key="3">
    <source>
        <dbReference type="EMBL" id="SPO42325.1"/>
    </source>
</evidence>
<comment type="caution">
    <text evidence="3">The sequence shown here is derived from an EMBL/GenBank/DDBJ whole genome shotgun (WGS) entry which is preliminary data.</text>
</comment>
<dbReference type="RefSeq" id="XP_014659111.1">
    <property type="nucleotide sequence ID" value="XM_014803625.1"/>
</dbReference>
<evidence type="ECO:0000259" key="2">
    <source>
        <dbReference type="Pfam" id="PF07110"/>
    </source>
</evidence>
<sequence length="150" mass="17445">MLKEADGLSSRVKVYFLLKRRSDITRQDFLAYWRGEHRRQVGHLKKCKLYILKVEQAMLQLDMAEFFSSHPSQVELDKPRVDDEWDGILMFELASMADLKAFFAEHEYAACLRPDEAKFIDVARSRIMVGQPPEWNDDHAASYAAESPPH</sequence>
<keyword evidence="4" id="KW-1185">Reference proteome</keyword>
<dbReference type="Proteomes" id="UP000325008">
    <property type="component" value="Unassembled WGS sequence"/>
</dbReference>
<gene>
    <name evidence="3" type="ORF">PSANT_00007</name>
</gene>
<comment type="similarity">
    <text evidence="1">Belongs to the tpcK family.</text>
</comment>
<organism evidence="3 4">
    <name type="scientific">Pseudozyma antarctica</name>
    <name type="common">Yeast</name>
    <name type="synonym">Candida antarctica</name>
    <dbReference type="NCBI Taxonomy" id="84753"/>
    <lineage>
        <taxon>Eukaryota</taxon>
        <taxon>Fungi</taxon>
        <taxon>Dikarya</taxon>
        <taxon>Basidiomycota</taxon>
        <taxon>Ustilaginomycotina</taxon>
        <taxon>Ustilaginomycetes</taxon>
        <taxon>Ustilaginales</taxon>
        <taxon>Ustilaginaceae</taxon>
        <taxon>Moesziomyces</taxon>
    </lineage>
</organism>
<evidence type="ECO:0000256" key="1">
    <source>
        <dbReference type="ARBA" id="ARBA00005986"/>
    </source>
</evidence>
<dbReference type="Gene3D" id="3.30.70.100">
    <property type="match status" value="1"/>
</dbReference>
<dbReference type="EMBL" id="OOIQ01000001">
    <property type="protein sequence ID" value="SPO42325.1"/>
    <property type="molecule type" value="Genomic_DNA"/>
</dbReference>
<dbReference type="InterPro" id="IPR011008">
    <property type="entry name" value="Dimeric_a/b-barrel"/>
</dbReference>
<reference evidence="3" key="1">
    <citation type="submission" date="2018-03" db="EMBL/GenBank/DDBJ databases">
        <authorList>
            <person name="Guldener U."/>
        </authorList>
    </citation>
    <scope>NUCLEOTIDE SEQUENCE [LARGE SCALE GENOMIC DNA]</scope>
    <source>
        <strain evidence="3">ATCC34888</strain>
    </source>
</reference>
<feature type="domain" description="EthD" evidence="2">
    <location>
        <begin position="22"/>
        <end position="121"/>
    </location>
</feature>
<accession>A0A5C3FF73</accession>
<evidence type="ECO:0000313" key="4">
    <source>
        <dbReference type="Proteomes" id="UP000325008"/>
    </source>
</evidence>
<dbReference type="Pfam" id="PF07110">
    <property type="entry name" value="EthD"/>
    <property type="match status" value="1"/>
</dbReference>
<proteinExistence type="inferred from homology"/>
<dbReference type="InterPro" id="IPR009799">
    <property type="entry name" value="EthD_dom"/>
</dbReference>
<dbReference type="OrthoDB" id="3183782at2759"/>
<dbReference type="AlphaFoldDB" id="A0A5C3FF73"/>
<protein>
    <recommendedName>
        <fullName evidence="2">EthD domain-containing protein</fullName>
    </recommendedName>
</protein>
<dbReference type="SUPFAM" id="SSF54909">
    <property type="entry name" value="Dimeric alpha+beta barrel"/>
    <property type="match status" value="1"/>
</dbReference>
<name>A0A5C3FF73_PSEA2</name>